<reference evidence="8 9" key="1">
    <citation type="submission" date="2021-06" db="EMBL/GenBank/DDBJ databases">
        <authorList>
            <person name="Lee D.H."/>
        </authorList>
    </citation>
    <scope>NUCLEOTIDE SEQUENCE [LARGE SCALE GENOMIC DNA]</scope>
    <source>
        <strain evidence="8 9">MMS21-HV4-11</strain>
    </source>
</reference>
<dbReference type="Pfam" id="PF01478">
    <property type="entry name" value="Peptidase_A24"/>
    <property type="match status" value="1"/>
</dbReference>
<dbReference type="Proteomes" id="UP000727907">
    <property type="component" value="Unassembled WGS sequence"/>
</dbReference>
<keyword evidence="5 6" id="KW-0472">Membrane</keyword>
<feature type="transmembrane region" description="Helical" evidence="6">
    <location>
        <begin position="144"/>
        <end position="163"/>
    </location>
</feature>
<dbReference type="EMBL" id="JAHOPB010000001">
    <property type="protein sequence ID" value="MBU8875392.1"/>
    <property type="molecule type" value="Genomic_DNA"/>
</dbReference>
<proteinExistence type="predicted"/>
<evidence type="ECO:0000256" key="2">
    <source>
        <dbReference type="ARBA" id="ARBA00022475"/>
    </source>
</evidence>
<keyword evidence="2" id="KW-1003">Cell membrane</keyword>
<accession>A0ABS6ILB6</accession>
<keyword evidence="3 6" id="KW-0812">Transmembrane</keyword>
<dbReference type="PANTHER" id="PTHR36506:SF1">
    <property type="entry name" value="PREFLAGELLIN PEPTIDASE"/>
    <property type="match status" value="1"/>
</dbReference>
<feature type="transmembrane region" description="Helical" evidence="6">
    <location>
        <begin position="31"/>
        <end position="49"/>
    </location>
</feature>
<evidence type="ECO:0000313" key="9">
    <source>
        <dbReference type="Proteomes" id="UP000727907"/>
    </source>
</evidence>
<feature type="domain" description="Prepilin type IV endopeptidase peptidase" evidence="7">
    <location>
        <begin position="10"/>
        <end position="117"/>
    </location>
</feature>
<feature type="transmembrane region" description="Helical" evidence="6">
    <location>
        <begin position="56"/>
        <end position="81"/>
    </location>
</feature>
<dbReference type="EC" id="3.4.23.43" evidence="8"/>
<evidence type="ECO:0000256" key="4">
    <source>
        <dbReference type="ARBA" id="ARBA00022989"/>
    </source>
</evidence>
<name>A0ABS6ILB6_9HYPH</name>
<comment type="caution">
    <text evidence="8">The sequence shown here is derived from an EMBL/GenBank/DDBJ whole genome shotgun (WGS) entry which is preliminary data.</text>
</comment>
<keyword evidence="9" id="KW-1185">Reference proteome</keyword>
<evidence type="ECO:0000259" key="7">
    <source>
        <dbReference type="Pfam" id="PF01478"/>
    </source>
</evidence>
<dbReference type="RefSeq" id="WP_216962550.1">
    <property type="nucleotide sequence ID" value="NZ_JAHOPB010000001.1"/>
</dbReference>
<sequence>MLFQTGCLVLLAGLLLVAAWRDLRTLRIGNELSLGIAALFGVWAVAGWLAGELSPLFLGASVACAAGLFGVGAVAFANGMIGGGDVKFLAAVGLFAGPAHVVDFMLVTALVGGVLGLALLAGAPIGPVSSRGDATLRNRLRSRVPYGPAIAAGGLWVAMRLSLG</sequence>
<evidence type="ECO:0000256" key="5">
    <source>
        <dbReference type="ARBA" id="ARBA00023136"/>
    </source>
</evidence>
<evidence type="ECO:0000256" key="1">
    <source>
        <dbReference type="ARBA" id="ARBA00004651"/>
    </source>
</evidence>
<evidence type="ECO:0000256" key="6">
    <source>
        <dbReference type="SAM" id="Phobius"/>
    </source>
</evidence>
<organism evidence="8 9">
    <name type="scientific">Reyranella humidisoli</name>
    <dbReference type="NCBI Taxonomy" id="2849149"/>
    <lineage>
        <taxon>Bacteria</taxon>
        <taxon>Pseudomonadati</taxon>
        <taxon>Pseudomonadota</taxon>
        <taxon>Alphaproteobacteria</taxon>
        <taxon>Hyphomicrobiales</taxon>
        <taxon>Reyranellaceae</taxon>
        <taxon>Reyranella</taxon>
    </lineage>
</organism>
<dbReference type="InterPro" id="IPR052218">
    <property type="entry name" value="Preflagellin_Peptidase"/>
</dbReference>
<comment type="subcellular location">
    <subcellularLocation>
        <location evidence="1">Cell membrane</location>
        <topology evidence="1">Multi-pass membrane protein</topology>
    </subcellularLocation>
</comment>
<gene>
    <name evidence="8" type="ORF">KQ910_16580</name>
</gene>
<protein>
    <submittedName>
        <fullName evidence="8">Prepilin peptidase</fullName>
        <ecNumber evidence="8">3.4.23.43</ecNumber>
    </submittedName>
</protein>
<dbReference type="PANTHER" id="PTHR36506">
    <property type="entry name" value="PREFLAGELLIN PEPTIDASE"/>
    <property type="match status" value="1"/>
</dbReference>
<feature type="transmembrane region" description="Helical" evidence="6">
    <location>
        <begin position="101"/>
        <end position="123"/>
    </location>
</feature>
<evidence type="ECO:0000256" key="3">
    <source>
        <dbReference type="ARBA" id="ARBA00022692"/>
    </source>
</evidence>
<dbReference type="GO" id="GO:0004190">
    <property type="term" value="F:aspartic-type endopeptidase activity"/>
    <property type="evidence" value="ECO:0007669"/>
    <property type="project" value="UniProtKB-EC"/>
</dbReference>
<dbReference type="InterPro" id="IPR000045">
    <property type="entry name" value="Prepilin_IV_endopep_pep"/>
</dbReference>
<evidence type="ECO:0000313" key="8">
    <source>
        <dbReference type="EMBL" id="MBU8875392.1"/>
    </source>
</evidence>
<keyword evidence="8" id="KW-0378">Hydrolase</keyword>
<keyword evidence="4 6" id="KW-1133">Transmembrane helix</keyword>